<dbReference type="RefSeq" id="WP_215822738.1">
    <property type="nucleotide sequence ID" value="NZ_JAGSOY010000297.1"/>
</dbReference>
<protein>
    <submittedName>
        <fullName evidence="1">Uncharacterized protein</fullName>
    </submittedName>
</protein>
<gene>
    <name evidence="1" type="ORF">KCG35_25765</name>
</gene>
<sequence>WLFLMDLPSDLSKNAPMAIFKASLLIGSALSGQHQTSPLIHPVACLTIQTEGCQVGGPLKQK</sequence>
<comment type="caution">
    <text evidence="1">The sequence shown here is derived from an EMBL/GenBank/DDBJ whole genome shotgun (WGS) entry which is preliminary data.</text>
</comment>
<name>A0ABS5ZM98_9GAMM</name>
<proteinExistence type="predicted"/>
<dbReference type="Proteomes" id="UP000690515">
    <property type="component" value="Unassembled WGS sequence"/>
</dbReference>
<dbReference type="EMBL" id="JAGSOY010000297">
    <property type="protein sequence ID" value="MBU2714462.1"/>
    <property type="molecule type" value="Genomic_DNA"/>
</dbReference>
<feature type="non-terminal residue" evidence="1">
    <location>
        <position position="1"/>
    </location>
</feature>
<reference evidence="1 2" key="1">
    <citation type="submission" date="2021-04" db="EMBL/GenBank/DDBJ databases">
        <authorList>
            <person name="Pira H."/>
            <person name="Risdian C."/>
            <person name="Wink J."/>
        </authorList>
    </citation>
    <scope>NUCLEOTIDE SEQUENCE [LARGE SCALE GENOMIC DNA]</scope>
    <source>
        <strain evidence="1 2">WH53</strain>
    </source>
</reference>
<organism evidence="1 2">
    <name type="scientific">Zooshikella harenae</name>
    <dbReference type="NCBI Taxonomy" id="2827238"/>
    <lineage>
        <taxon>Bacteria</taxon>
        <taxon>Pseudomonadati</taxon>
        <taxon>Pseudomonadota</taxon>
        <taxon>Gammaproteobacteria</taxon>
        <taxon>Oceanospirillales</taxon>
        <taxon>Zooshikellaceae</taxon>
        <taxon>Zooshikella</taxon>
    </lineage>
</organism>
<accession>A0ABS5ZM98</accession>
<evidence type="ECO:0000313" key="2">
    <source>
        <dbReference type="Proteomes" id="UP000690515"/>
    </source>
</evidence>
<keyword evidence="2" id="KW-1185">Reference proteome</keyword>
<evidence type="ECO:0000313" key="1">
    <source>
        <dbReference type="EMBL" id="MBU2714462.1"/>
    </source>
</evidence>